<proteinExistence type="predicted"/>
<evidence type="ECO:0000256" key="1">
    <source>
        <dbReference type="SAM" id="MobiDB-lite"/>
    </source>
</evidence>
<accession>A0A4Y7JVN3</accession>
<feature type="region of interest" description="Disordered" evidence="1">
    <location>
        <begin position="46"/>
        <end position="69"/>
    </location>
</feature>
<gene>
    <name evidence="2" type="ORF">C5167_025778</name>
</gene>
<name>A0A4Y7JVN3_PAPSO</name>
<reference evidence="2 3" key="1">
    <citation type="journal article" date="2018" name="Science">
        <title>The opium poppy genome and morphinan production.</title>
        <authorList>
            <person name="Guo L."/>
            <person name="Winzer T."/>
            <person name="Yang X."/>
            <person name="Li Y."/>
            <person name="Ning Z."/>
            <person name="He Z."/>
            <person name="Teodor R."/>
            <person name="Lu Y."/>
            <person name="Bowser T.A."/>
            <person name="Graham I.A."/>
            <person name="Ye K."/>
        </authorList>
    </citation>
    <scope>NUCLEOTIDE SEQUENCE [LARGE SCALE GENOMIC DNA]</scope>
    <source>
        <strain evidence="3">cv. HN1</strain>
        <tissue evidence="2">Leaves</tissue>
    </source>
</reference>
<organism evidence="2 3">
    <name type="scientific">Papaver somniferum</name>
    <name type="common">Opium poppy</name>
    <dbReference type="NCBI Taxonomy" id="3469"/>
    <lineage>
        <taxon>Eukaryota</taxon>
        <taxon>Viridiplantae</taxon>
        <taxon>Streptophyta</taxon>
        <taxon>Embryophyta</taxon>
        <taxon>Tracheophyta</taxon>
        <taxon>Spermatophyta</taxon>
        <taxon>Magnoliopsida</taxon>
        <taxon>Ranunculales</taxon>
        <taxon>Papaveraceae</taxon>
        <taxon>Papaveroideae</taxon>
        <taxon>Papaver</taxon>
    </lineage>
</organism>
<dbReference type="AlphaFoldDB" id="A0A4Y7JVN3"/>
<protein>
    <submittedName>
        <fullName evidence="2">Uncharacterized protein</fullName>
    </submittedName>
</protein>
<dbReference type="Gramene" id="RZC64031">
    <property type="protein sequence ID" value="RZC64031"/>
    <property type="gene ID" value="C5167_025778"/>
</dbReference>
<evidence type="ECO:0000313" key="2">
    <source>
        <dbReference type="EMBL" id="RZC64031.1"/>
    </source>
</evidence>
<dbReference type="EMBL" id="CM010719">
    <property type="protein sequence ID" value="RZC64031.1"/>
    <property type="molecule type" value="Genomic_DNA"/>
</dbReference>
<evidence type="ECO:0000313" key="3">
    <source>
        <dbReference type="Proteomes" id="UP000316621"/>
    </source>
</evidence>
<sequence length="147" mass="16482">MHPYRVHNSCGLDFTHNFTDEYCRSRFIKRDTFDSIAIFIYPSVPTSVPAAGKPRAESEKSEKPRKKSRRFLTDEGYIGSLADTRIRGLTDLDISSAPDGGNFRGSWGRHTSYVQLAIYYSKTTKVTLTSICGHGNGLGLIPKVQLY</sequence>
<keyword evidence="3" id="KW-1185">Reference proteome</keyword>
<dbReference type="Proteomes" id="UP000316621">
    <property type="component" value="Chromosome 5"/>
</dbReference>